<dbReference type="InParanoid" id="B8LBQ5"/>
<dbReference type="STRING" id="35128.B8LBQ5"/>
<protein>
    <recommendedName>
        <fullName evidence="6">Bacterial bifunctional deaminase-reductase C-terminal domain-containing protein</fullName>
    </recommendedName>
</protein>
<dbReference type="Pfam" id="PF01872">
    <property type="entry name" value="RibD_C"/>
    <property type="match status" value="1"/>
</dbReference>
<name>B8LBQ5_THAPS</name>
<keyword evidence="2" id="KW-0521">NADP</keyword>
<accession>B8LBQ5</accession>
<evidence type="ECO:0000259" key="6">
    <source>
        <dbReference type="Pfam" id="PF01872"/>
    </source>
</evidence>
<dbReference type="KEGG" id="tps:THAPSDRAFT_8679"/>
<evidence type="ECO:0000313" key="7">
    <source>
        <dbReference type="EMBL" id="EED87089.1"/>
    </source>
</evidence>
<feature type="chain" id="PRO_5002876825" description="Bacterial bifunctional deaminase-reductase C-terminal domain-containing protein" evidence="5">
    <location>
        <begin position="33"/>
        <end position="543"/>
    </location>
</feature>
<reference evidence="7 8" key="1">
    <citation type="journal article" date="2004" name="Science">
        <title>The genome of the diatom Thalassiosira pseudonana: ecology, evolution, and metabolism.</title>
        <authorList>
            <person name="Armbrust E.V."/>
            <person name="Berges J.A."/>
            <person name="Bowler C."/>
            <person name="Green B.R."/>
            <person name="Martinez D."/>
            <person name="Putnam N.H."/>
            <person name="Zhou S."/>
            <person name="Allen A.E."/>
            <person name="Apt K.E."/>
            <person name="Bechner M."/>
            <person name="Brzezinski M.A."/>
            <person name="Chaal B.K."/>
            <person name="Chiovitti A."/>
            <person name="Davis A.K."/>
            <person name="Demarest M.S."/>
            <person name="Detter J.C."/>
            <person name="Glavina T."/>
            <person name="Goodstein D."/>
            <person name="Hadi M.Z."/>
            <person name="Hellsten U."/>
            <person name="Hildebrand M."/>
            <person name="Jenkins B.D."/>
            <person name="Jurka J."/>
            <person name="Kapitonov V.V."/>
            <person name="Kroger N."/>
            <person name="Lau W.W."/>
            <person name="Lane T.W."/>
            <person name="Larimer F.W."/>
            <person name="Lippmeier J.C."/>
            <person name="Lucas S."/>
            <person name="Medina M."/>
            <person name="Montsant A."/>
            <person name="Obornik M."/>
            <person name="Parker M.S."/>
            <person name="Palenik B."/>
            <person name="Pazour G.J."/>
            <person name="Richardson P.M."/>
            <person name="Rynearson T.A."/>
            <person name="Saito M.A."/>
            <person name="Schwartz D.C."/>
            <person name="Thamatrakoln K."/>
            <person name="Valentin K."/>
            <person name="Vardi A."/>
            <person name="Wilkerson F.P."/>
            <person name="Rokhsar D.S."/>
        </authorList>
    </citation>
    <scope>NUCLEOTIDE SEQUENCE [LARGE SCALE GENOMIC DNA]</scope>
    <source>
        <strain evidence="7 8">CCMP1335</strain>
    </source>
</reference>
<dbReference type="GO" id="GO:0008703">
    <property type="term" value="F:5-amino-6-(5-phosphoribosylamino)uracil reductase activity"/>
    <property type="evidence" value="ECO:0007669"/>
    <property type="project" value="InterPro"/>
</dbReference>
<dbReference type="PANTHER" id="PTHR38011:SF7">
    <property type="entry name" value="2,5-DIAMINO-6-RIBOSYLAMINO-4(3H)-PYRIMIDINONE 5'-PHOSPHATE REDUCTASE"/>
    <property type="match status" value="1"/>
</dbReference>
<dbReference type="HOGENOM" id="CLU_502073_0_0_1"/>
<dbReference type="RefSeq" id="XP_002296393.1">
    <property type="nucleotide sequence ID" value="XM_002296357.1"/>
</dbReference>
<dbReference type="PaxDb" id="35128-Thaps8679"/>
<gene>
    <name evidence="7" type="ORF">THAPSDRAFT_8679</name>
</gene>
<dbReference type="InterPro" id="IPR050765">
    <property type="entry name" value="Riboflavin_Biosynth_HTPR"/>
</dbReference>
<dbReference type="PANTHER" id="PTHR38011">
    <property type="entry name" value="DIHYDROFOLATE REDUCTASE FAMILY PROTEIN (AFU_ORTHOLOGUE AFUA_8G06820)"/>
    <property type="match status" value="1"/>
</dbReference>
<dbReference type="EMBL" id="DS999415">
    <property type="protein sequence ID" value="EED87089.1"/>
    <property type="molecule type" value="Genomic_DNA"/>
</dbReference>
<comment type="pathway">
    <text evidence="1">Cofactor biosynthesis; riboflavin biosynthesis.</text>
</comment>
<dbReference type="eggNOG" id="ENOG502RZWZ">
    <property type="taxonomic scope" value="Eukaryota"/>
</dbReference>
<evidence type="ECO:0000256" key="1">
    <source>
        <dbReference type="ARBA" id="ARBA00005104"/>
    </source>
</evidence>
<dbReference type="GO" id="GO:0009231">
    <property type="term" value="P:riboflavin biosynthetic process"/>
    <property type="evidence" value="ECO:0007669"/>
    <property type="project" value="InterPro"/>
</dbReference>
<organism evidence="7 8">
    <name type="scientific">Thalassiosira pseudonana</name>
    <name type="common">Marine diatom</name>
    <name type="synonym">Cyclotella nana</name>
    <dbReference type="NCBI Taxonomy" id="35128"/>
    <lineage>
        <taxon>Eukaryota</taxon>
        <taxon>Sar</taxon>
        <taxon>Stramenopiles</taxon>
        <taxon>Ochrophyta</taxon>
        <taxon>Bacillariophyta</taxon>
        <taxon>Coscinodiscophyceae</taxon>
        <taxon>Thalassiosirophycidae</taxon>
        <taxon>Thalassiosirales</taxon>
        <taxon>Thalassiosiraceae</taxon>
        <taxon>Thalassiosira</taxon>
    </lineage>
</organism>
<dbReference type="GeneID" id="7444540"/>
<dbReference type="Gene3D" id="3.40.430.10">
    <property type="entry name" value="Dihydrofolate Reductase, subunit A"/>
    <property type="match status" value="1"/>
</dbReference>
<reference evidence="7 8" key="2">
    <citation type="journal article" date="2008" name="Nature">
        <title>The Phaeodactylum genome reveals the evolutionary history of diatom genomes.</title>
        <authorList>
            <person name="Bowler C."/>
            <person name="Allen A.E."/>
            <person name="Badger J.H."/>
            <person name="Grimwood J."/>
            <person name="Jabbari K."/>
            <person name="Kuo A."/>
            <person name="Maheswari U."/>
            <person name="Martens C."/>
            <person name="Maumus F."/>
            <person name="Otillar R.P."/>
            <person name="Rayko E."/>
            <person name="Salamov A."/>
            <person name="Vandepoele K."/>
            <person name="Beszteri B."/>
            <person name="Gruber A."/>
            <person name="Heijde M."/>
            <person name="Katinka M."/>
            <person name="Mock T."/>
            <person name="Valentin K."/>
            <person name="Verret F."/>
            <person name="Berges J.A."/>
            <person name="Brownlee C."/>
            <person name="Cadoret J.P."/>
            <person name="Chiovitti A."/>
            <person name="Choi C.J."/>
            <person name="Coesel S."/>
            <person name="De Martino A."/>
            <person name="Detter J.C."/>
            <person name="Durkin C."/>
            <person name="Falciatore A."/>
            <person name="Fournet J."/>
            <person name="Haruta M."/>
            <person name="Huysman M.J."/>
            <person name="Jenkins B.D."/>
            <person name="Jiroutova K."/>
            <person name="Jorgensen R.E."/>
            <person name="Joubert Y."/>
            <person name="Kaplan A."/>
            <person name="Kroger N."/>
            <person name="Kroth P.G."/>
            <person name="La Roche J."/>
            <person name="Lindquist E."/>
            <person name="Lommer M."/>
            <person name="Martin-Jezequel V."/>
            <person name="Lopez P.J."/>
            <person name="Lucas S."/>
            <person name="Mangogna M."/>
            <person name="McGinnis K."/>
            <person name="Medlin L.K."/>
            <person name="Montsant A."/>
            <person name="Oudot-Le Secq M.P."/>
            <person name="Napoli C."/>
            <person name="Obornik M."/>
            <person name="Parker M.S."/>
            <person name="Petit J.L."/>
            <person name="Porcel B.M."/>
            <person name="Poulsen N."/>
            <person name="Robison M."/>
            <person name="Rychlewski L."/>
            <person name="Rynearson T.A."/>
            <person name="Schmutz J."/>
            <person name="Shapiro H."/>
            <person name="Siaut M."/>
            <person name="Stanley M."/>
            <person name="Sussman M.R."/>
            <person name="Taylor A.R."/>
            <person name="Vardi A."/>
            <person name="von Dassow P."/>
            <person name="Vyverman W."/>
            <person name="Willis A."/>
            <person name="Wyrwicz L.S."/>
            <person name="Rokhsar D.S."/>
            <person name="Weissenbach J."/>
            <person name="Armbrust E.V."/>
            <person name="Green B.R."/>
            <person name="Van de Peer Y."/>
            <person name="Grigoriev I.V."/>
        </authorList>
    </citation>
    <scope>NUCLEOTIDE SEQUENCE [LARGE SCALE GENOMIC DNA]</scope>
    <source>
        <strain evidence="7 8">CCMP1335</strain>
    </source>
</reference>
<feature type="signal peptide" evidence="5">
    <location>
        <begin position="1"/>
        <end position="32"/>
    </location>
</feature>
<dbReference type="InterPro" id="IPR002734">
    <property type="entry name" value="RibDG_C"/>
</dbReference>
<keyword evidence="3" id="KW-0560">Oxidoreductase</keyword>
<keyword evidence="5" id="KW-0732">Signal</keyword>
<feature type="region of interest" description="Disordered" evidence="4">
    <location>
        <begin position="70"/>
        <end position="93"/>
    </location>
</feature>
<evidence type="ECO:0000313" key="8">
    <source>
        <dbReference type="Proteomes" id="UP000001449"/>
    </source>
</evidence>
<evidence type="ECO:0000256" key="2">
    <source>
        <dbReference type="ARBA" id="ARBA00022857"/>
    </source>
</evidence>
<dbReference type="InterPro" id="IPR024072">
    <property type="entry name" value="DHFR-like_dom_sf"/>
</dbReference>
<dbReference type="SUPFAM" id="SSF53597">
    <property type="entry name" value="Dihydrofolate reductase-like"/>
    <property type="match status" value="2"/>
</dbReference>
<evidence type="ECO:0000256" key="5">
    <source>
        <dbReference type="SAM" id="SignalP"/>
    </source>
</evidence>
<feature type="region of interest" description="Disordered" evidence="4">
    <location>
        <begin position="107"/>
        <end position="128"/>
    </location>
</feature>
<evidence type="ECO:0000256" key="4">
    <source>
        <dbReference type="SAM" id="MobiDB-lite"/>
    </source>
</evidence>
<proteinExistence type="predicted"/>
<evidence type="ECO:0000256" key="3">
    <source>
        <dbReference type="ARBA" id="ARBA00023002"/>
    </source>
</evidence>
<feature type="domain" description="Bacterial bifunctional deaminase-reductase C-terminal" evidence="6">
    <location>
        <begin position="134"/>
        <end position="420"/>
    </location>
</feature>
<dbReference type="AlphaFoldDB" id="B8LBQ5"/>
<feature type="compositionally biased region" description="Acidic residues" evidence="4">
    <location>
        <begin position="76"/>
        <end position="93"/>
    </location>
</feature>
<feature type="compositionally biased region" description="Basic and acidic residues" evidence="4">
    <location>
        <begin position="111"/>
        <end position="128"/>
    </location>
</feature>
<dbReference type="Proteomes" id="UP000001449">
    <property type="component" value="Chromosome 11"/>
</dbReference>
<sequence length="543" mass="60193">MTSDACVLHLRWRRRRSTTFVLLLCIVALVDHHRVFANVSSTVSASTPSLRQKSVGSDLASSCIVGDVSDGITSSIDDDDENDGTDRDNEQEDVALRSILSQISTWMRTKQQKDNSKHETKPFDDEPRVARRRPFITLAYAQTLDGMIAAKTSNDKSKATTTSNMRLSSPQSTVLTHQLRNMHDAILVGGSTFLVDAPRLNVRLQPDTNKMDSMTQQPIPVVLDTHLNALQQVLWGEVLPPLAADHDDEEELVLPQEMQVDNIRANNPVICCSSDAAKVFLDHLEIFQLQQTQQTKRQKIAYTITVYKLVDEENNHEEDLYLPIKISVQVVEIKTQSMSTTTFTLLPCQVDQITNSLDLRHVMSQLYNHFEVDSVMVEGGAQILSSFMNECVKKSNGKSGSKSSLVDCLCVTISPVIMGGKWGLPVSRRMDAMMGNGQEVDGTNEITSSGLMRLRDEQFVSLGILRPFVVHKRDPPASPLLPITIMAWRSSGLAGWSVACASSVASYQGVFGSSASYPLHVSLKNSDRAKPSVTFSEDRWLPE</sequence>
<keyword evidence="8" id="KW-1185">Reference proteome</keyword>